<feature type="region of interest" description="Disordered" evidence="1">
    <location>
        <begin position="171"/>
        <end position="232"/>
    </location>
</feature>
<organism evidence="2 3">
    <name type="scientific">Trichostrongylus colubriformis</name>
    <name type="common">Black scour worm</name>
    <dbReference type="NCBI Taxonomy" id="6319"/>
    <lineage>
        <taxon>Eukaryota</taxon>
        <taxon>Metazoa</taxon>
        <taxon>Ecdysozoa</taxon>
        <taxon>Nematoda</taxon>
        <taxon>Chromadorea</taxon>
        <taxon>Rhabditida</taxon>
        <taxon>Rhabditina</taxon>
        <taxon>Rhabditomorpha</taxon>
        <taxon>Strongyloidea</taxon>
        <taxon>Trichostrongylidae</taxon>
        <taxon>Trichostrongylus</taxon>
    </lineage>
</organism>
<dbReference type="AlphaFoldDB" id="A0AAN8FV27"/>
<dbReference type="Proteomes" id="UP001331761">
    <property type="component" value="Unassembled WGS sequence"/>
</dbReference>
<accession>A0AAN8FV27</accession>
<protein>
    <submittedName>
        <fullName evidence="2">Uncharacterized protein</fullName>
    </submittedName>
</protein>
<evidence type="ECO:0000313" key="3">
    <source>
        <dbReference type="Proteomes" id="UP001331761"/>
    </source>
</evidence>
<name>A0AAN8FV27_TRICO</name>
<feature type="compositionally biased region" description="Basic and acidic residues" evidence="1">
    <location>
        <begin position="59"/>
        <end position="92"/>
    </location>
</feature>
<feature type="compositionally biased region" description="Basic and acidic residues" evidence="1">
    <location>
        <begin position="171"/>
        <end position="200"/>
    </location>
</feature>
<evidence type="ECO:0000256" key="1">
    <source>
        <dbReference type="SAM" id="MobiDB-lite"/>
    </source>
</evidence>
<feature type="compositionally biased region" description="Polar residues" evidence="1">
    <location>
        <begin position="93"/>
        <end position="103"/>
    </location>
</feature>
<keyword evidence="3" id="KW-1185">Reference proteome</keyword>
<sequence>RSRSGFVGRGSALHLYCSEIVFARIRTGGKIHIDLKHDMASHGVPHDDLLEKSYGDLIDIPRNEPAHPEPPKYDHEHEHEHEHGHQHGDHASSTDSKSNTLNSFDLLGEQVHDPKPVVPSPQQQSFDSFHHINDGAPFEPIGRGGVPLDQLIEEKVAEVHGNVDEVLHRMQETDEQKPEHKEEHPHKAEHDHKDDHEPDFRSQTPETEESTFSRRGPLTIPEVPELPTVTSHGDTVEIEQPDFSPIQSGFAGHPRPPTPPKDINEELVKPSAFTLPHTHTTSHSQQEGRHSILKHGGGNAEPWFDFKTVDPHIFPSWLEVFHCFAEFVPNQLSTTHMPAVHNLRIAVGWRPK</sequence>
<feature type="region of interest" description="Disordered" evidence="1">
    <location>
        <begin position="59"/>
        <end position="145"/>
    </location>
</feature>
<comment type="caution">
    <text evidence="2">The sequence shown here is derived from an EMBL/GenBank/DDBJ whole genome shotgun (WGS) entry which is preliminary data.</text>
</comment>
<evidence type="ECO:0000313" key="2">
    <source>
        <dbReference type="EMBL" id="KAK5976138.1"/>
    </source>
</evidence>
<reference evidence="2 3" key="1">
    <citation type="submission" date="2019-10" db="EMBL/GenBank/DDBJ databases">
        <title>Assembly and Annotation for the nematode Trichostrongylus colubriformis.</title>
        <authorList>
            <person name="Martin J."/>
        </authorList>
    </citation>
    <scope>NUCLEOTIDE SEQUENCE [LARGE SCALE GENOMIC DNA]</scope>
    <source>
        <strain evidence="2">G859</strain>
        <tissue evidence="2">Whole worm</tissue>
    </source>
</reference>
<gene>
    <name evidence="2" type="ORF">GCK32_013029</name>
</gene>
<dbReference type="EMBL" id="WIXE01012163">
    <property type="protein sequence ID" value="KAK5976138.1"/>
    <property type="molecule type" value="Genomic_DNA"/>
</dbReference>
<proteinExistence type="predicted"/>
<feature type="non-terminal residue" evidence="2">
    <location>
        <position position="1"/>
    </location>
</feature>